<proteinExistence type="predicted"/>
<dbReference type="EMBL" id="CAXIXY010000007">
    <property type="protein sequence ID" value="CAL2092559.1"/>
    <property type="molecule type" value="Genomic_DNA"/>
</dbReference>
<sequence length="91" mass="10614">MDGWGALKMLMNRQQGNEQRKKKLKNERDKKLNSNVYKNGQLEFPKASPKTLEELKKNTVAENNKQLIIKLSLISIIFTALFMSLYLWLSD</sequence>
<name>A0ABM9P5D1_9FLAO</name>
<reference evidence="2 3" key="1">
    <citation type="submission" date="2024-05" db="EMBL/GenBank/DDBJ databases">
        <authorList>
            <person name="Duchaud E."/>
        </authorList>
    </citation>
    <scope>NUCLEOTIDE SEQUENCE [LARGE SCALE GENOMIC DNA]</scope>
    <source>
        <strain evidence="2">Ena-SAMPLE-TAB-13-05-2024-13:56:06:370-140302</strain>
    </source>
</reference>
<evidence type="ECO:0000256" key="1">
    <source>
        <dbReference type="SAM" id="Phobius"/>
    </source>
</evidence>
<organism evidence="2 3">
    <name type="scientific">Tenacibaculum platacis</name>
    <dbReference type="NCBI Taxonomy" id="3137852"/>
    <lineage>
        <taxon>Bacteria</taxon>
        <taxon>Pseudomonadati</taxon>
        <taxon>Bacteroidota</taxon>
        <taxon>Flavobacteriia</taxon>
        <taxon>Flavobacteriales</taxon>
        <taxon>Flavobacteriaceae</taxon>
        <taxon>Tenacibaculum</taxon>
    </lineage>
</organism>
<accession>A0ABM9P5D1</accession>
<keyword evidence="1" id="KW-0812">Transmembrane</keyword>
<feature type="transmembrane region" description="Helical" evidence="1">
    <location>
        <begin position="67"/>
        <end position="89"/>
    </location>
</feature>
<evidence type="ECO:0000313" key="2">
    <source>
        <dbReference type="EMBL" id="CAL2092559.1"/>
    </source>
</evidence>
<keyword evidence="1" id="KW-1133">Transmembrane helix</keyword>
<gene>
    <name evidence="2" type="ORF">T190607A01A_50026</name>
</gene>
<keyword evidence="3" id="KW-1185">Reference proteome</keyword>
<keyword evidence="1" id="KW-0472">Membrane</keyword>
<evidence type="ECO:0000313" key="3">
    <source>
        <dbReference type="Proteomes" id="UP001497416"/>
    </source>
</evidence>
<protein>
    <submittedName>
        <fullName evidence="2">Uncharacterized protein</fullName>
    </submittedName>
</protein>
<dbReference type="Proteomes" id="UP001497416">
    <property type="component" value="Unassembled WGS sequence"/>
</dbReference>
<comment type="caution">
    <text evidence="2">The sequence shown here is derived from an EMBL/GenBank/DDBJ whole genome shotgun (WGS) entry which is preliminary data.</text>
</comment>